<gene>
    <name evidence="1" type="ORF">NET02_09865</name>
</gene>
<comment type="caution">
    <text evidence="1">The sequence shown here is derived from an EMBL/GenBank/DDBJ whole genome shotgun (WGS) entry which is preliminary data.</text>
</comment>
<sequence>MSEVPPGGSSGSTAGCRLLNHPEADRLDAADARPFRGLRYHLPQIGDLGAVLGPPDDVLSRPAALALAAAHPRHSLYLEVPDPDGAHFTEAASRLRRWQAEGILRFDPAPAFYLYEHSYRFNGEHYRRLGVFVALRLDEPGRRSVLPHESITPAVLAQRLSLLRTARANLSAVYALAPASGRLAALLREIAATELAAVTASTESGTHRLWVLAEPPAIDAVRQALAGFPVVIADGHHRYAAARRYRQELRQGGREPGPADFALAHVVDADDPGILVRPIHRVVRAFGEVSWPEFLTHLQRHFAVESIALPAPGDAAAVEMAVRALADERGMPVFLALAPGGQELLRLRLPDWSAADGLLPRQRSETYRRLDATVFESVVLQHLLGLDGALREAAVEFTPDVGEAVRLVSRFKARSAFFLRPTPLRDVLAVARAGEVMPPKSTYFYPKIPVGLVFYDLAGPAPE</sequence>
<proteinExistence type="predicted"/>
<dbReference type="RefSeq" id="WP_284057236.1">
    <property type="nucleotide sequence ID" value="NZ_JAMSLR010000006.1"/>
</dbReference>
<dbReference type="AlphaFoldDB" id="A0AA41WE63"/>
<dbReference type="EMBL" id="JAMSLR010000006">
    <property type="protein sequence ID" value="MCM8749453.1"/>
    <property type="molecule type" value="Genomic_DNA"/>
</dbReference>
<organism evidence="1 2">
    <name type="scientific">Thermalbibacter longus</name>
    <dbReference type="NCBI Taxonomy" id="2951981"/>
    <lineage>
        <taxon>Bacteria</taxon>
        <taxon>Pseudomonadati</taxon>
        <taxon>Thermomicrobiota</taxon>
        <taxon>Thermomicrobia</taxon>
        <taxon>Thermomicrobiales</taxon>
        <taxon>Thermomicrobiaceae</taxon>
        <taxon>Thermalbibacter</taxon>
    </lineage>
</organism>
<dbReference type="InterPro" id="IPR008323">
    <property type="entry name" value="UCP033563"/>
</dbReference>
<evidence type="ECO:0000313" key="2">
    <source>
        <dbReference type="Proteomes" id="UP001165306"/>
    </source>
</evidence>
<keyword evidence="2" id="KW-1185">Reference proteome</keyword>
<accession>A0AA41WE63</accession>
<protein>
    <submittedName>
        <fullName evidence="1">DUF1015 domain-containing protein</fullName>
    </submittedName>
</protein>
<dbReference type="PANTHER" id="PTHR36454:SF1">
    <property type="entry name" value="DUF1015 DOMAIN-CONTAINING PROTEIN"/>
    <property type="match status" value="1"/>
</dbReference>
<dbReference type="PANTHER" id="PTHR36454">
    <property type="entry name" value="LMO2823 PROTEIN"/>
    <property type="match status" value="1"/>
</dbReference>
<dbReference type="Proteomes" id="UP001165306">
    <property type="component" value="Unassembled WGS sequence"/>
</dbReference>
<evidence type="ECO:0000313" key="1">
    <source>
        <dbReference type="EMBL" id="MCM8749453.1"/>
    </source>
</evidence>
<reference evidence="1" key="1">
    <citation type="submission" date="2022-06" db="EMBL/GenBank/DDBJ databases">
        <title>CFH 74404 Thermomicrobiaceae sp.</title>
        <authorList>
            <person name="Ming H."/>
            <person name="Li W.-J."/>
            <person name="Zhao Z."/>
        </authorList>
    </citation>
    <scope>NUCLEOTIDE SEQUENCE</scope>
    <source>
        <strain evidence="1">CFH 74404</strain>
    </source>
</reference>
<dbReference type="Pfam" id="PF06245">
    <property type="entry name" value="DUF1015"/>
    <property type="match status" value="1"/>
</dbReference>
<name>A0AA41WE63_9BACT</name>